<proteinExistence type="predicted"/>
<gene>
    <name evidence="1" type="ORF">FSC37_22755</name>
</gene>
<name>A0A5C6TNU3_9BURK</name>
<accession>A0A5C6TNU3</accession>
<keyword evidence="2" id="KW-1185">Reference proteome</keyword>
<evidence type="ECO:0000313" key="2">
    <source>
        <dbReference type="Proteomes" id="UP000321832"/>
    </source>
</evidence>
<comment type="caution">
    <text evidence="1">The sequence shown here is derived from an EMBL/GenBank/DDBJ whole genome shotgun (WGS) entry which is preliminary data.</text>
</comment>
<protein>
    <submittedName>
        <fullName evidence="1">Uncharacterized protein</fullName>
    </submittedName>
</protein>
<reference evidence="1 2" key="1">
    <citation type="submission" date="2019-08" db="EMBL/GenBank/DDBJ databases">
        <authorList>
            <person name="Khan S.A."/>
            <person name="Jeon C.O."/>
            <person name="Jeong S.E."/>
        </authorList>
    </citation>
    <scope>NUCLEOTIDE SEQUENCE [LARGE SCALE GENOMIC DNA]</scope>
    <source>
        <strain evidence="2">IMCC1728</strain>
    </source>
</reference>
<dbReference type="AlphaFoldDB" id="A0A5C6TNU3"/>
<organism evidence="1 2">
    <name type="scientific">Piscinibacter aquaticus</name>
    <dbReference type="NCBI Taxonomy" id="392597"/>
    <lineage>
        <taxon>Bacteria</taxon>
        <taxon>Pseudomonadati</taxon>
        <taxon>Pseudomonadota</taxon>
        <taxon>Betaproteobacteria</taxon>
        <taxon>Burkholderiales</taxon>
        <taxon>Sphaerotilaceae</taxon>
        <taxon>Piscinibacter</taxon>
    </lineage>
</organism>
<dbReference type="Proteomes" id="UP000321832">
    <property type="component" value="Unassembled WGS sequence"/>
</dbReference>
<sequence>MAETLEKIRALKELGVHARPLDGLALSKQQAYAAHVQMRRPSMNARIERQRQTGEITCFLRVTLMELTDMALLQAARRSQALFRRAAERVEKGRLRNSGAVLKQALKAKSVLQDESKPWRERVLEARALLDDIGEAGTGTFASQVRRALAEDNRRVHAHLAGLRDLEFAGVPATPATSNGRPGSVCRRAAARRFRRASICRQSARHGT</sequence>
<evidence type="ECO:0000313" key="1">
    <source>
        <dbReference type="EMBL" id="TXC62164.1"/>
    </source>
</evidence>
<dbReference type="EMBL" id="VOPW01000002">
    <property type="protein sequence ID" value="TXC62164.1"/>
    <property type="molecule type" value="Genomic_DNA"/>
</dbReference>